<dbReference type="InterPro" id="IPR052729">
    <property type="entry name" value="Acyl/Acetyltrans_Enzymes"/>
</dbReference>
<dbReference type="Gene3D" id="3.40.630.30">
    <property type="match status" value="1"/>
</dbReference>
<dbReference type="PANTHER" id="PTHR47237">
    <property type="entry name" value="SLL0310 PROTEIN"/>
    <property type="match status" value="1"/>
</dbReference>
<sequence length="283" mass="31831">MQQKHYSIRTMTREEVTLAIEWAAQEGWNPGLHDAACYYEADPDGFLMGLLDGEPIASISAIRYAGSFGFVGFYIVKPEYRGQGYGMQLWNAALDYLEGRNIGLDGVVAQQDNYMKSGFKLAYRNIRYEGLGGGSQTENPEIIPLDRLAFDTLAAYERPFFPTERLEFIKAWINQPDCHALGMMRNGTLSGYGVIRPCRKGYKIGPLFADSQDLAESLFQALKAKVKASDAIYLDISELNPAAIELAERHEMQLVFETARMYTREMPELPLDKIFGITSFEIG</sequence>
<dbReference type="CDD" id="cd04301">
    <property type="entry name" value="NAT_SF"/>
    <property type="match status" value="1"/>
</dbReference>
<protein>
    <submittedName>
        <fullName evidence="2">GNAT family N-acetyltransferase</fullName>
    </submittedName>
</protein>
<dbReference type="PROSITE" id="PS51186">
    <property type="entry name" value="GNAT"/>
    <property type="match status" value="2"/>
</dbReference>
<dbReference type="InterPro" id="IPR041496">
    <property type="entry name" value="YitH/HolE_GNAT"/>
</dbReference>
<dbReference type="InterPro" id="IPR016181">
    <property type="entry name" value="Acyl_CoA_acyltransferase"/>
</dbReference>
<dbReference type="RefSeq" id="WP_169564205.1">
    <property type="nucleotide sequence ID" value="NZ_JAAXYH010000006.1"/>
</dbReference>
<keyword evidence="3" id="KW-1185">Reference proteome</keyword>
<dbReference type="SUPFAM" id="SSF55729">
    <property type="entry name" value="Acyl-CoA N-acyltransferases (Nat)"/>
    <property type="match status" value="1"/>
</dbReference>
<evidence type="ECO:0000313" key="3">
    <source>
        <dbReference type="Proteomes" id="UP000737113"/>
    </source>
</evidence>
<evidence type="ECO:0000259" key="1">
    <source>
        <dbReference type="PROSITE" id="PS51186"/>
    </source>
</evidence>
<dbReference type="PANTHER" id="PTHR47237:SF1">
    <property type="entry name" value="SLL0310 PROTEIN"/>
    <property type="match status" value="1"/>
</dbReference>
<dbReference type="InterPro" id="IPR000182">
    <property type="entry name" value="GNAT_dom"/>
</dbReference>
<organism evidence="2 3">
    <name type="scientific">Shewanella salipaludis</name>
    <dbReference type="NCBI Taxonomy" id="2723052"/>
    <lineage>
        <taxon>Bacteria</taxon>
        <taxon>Pseudomonadati</taxon>
        <taxon>Pseudomonadota</taxon>
        <taxon>Gammaproteobacteria</taxon>
        <taxon>Alteromonadales</taxon>
        <taxon>Shewanellaceae</taxon>
        <taxon>Shewanella</taxon>
    </lineage>
</organism>
<gene>
    <name evidence="2" type="ORF">HC757_09995</name>
</gene>
<dbReference type="GO" id="GO:0016747">
    <property type="term" value="F:acyltransferase activity, transferring groups other than amino-acyl groups"/>
    <property type="evidence" value="ECO:0007669"/>
    <property type="project" value="InterPro"/>
</dbReference>
<dbReference type="AlphaFoldDB" id="A0A972FTQ7"/>
<dbReference type="Pfam" id="PF18014">
    <property type="entry name" value="Acetyltransf_18"/>
    <property type="match status" value="1"/>
</dbReference>
<evidence type="ECO:0000313" key="2">
    <source>
        <dbReference type="EMBL" id="NMH65502.1"/>
    </source>
</evidence>
<reference evidence="2" key="1">
    <citation type="submission" date="2020-04" db="EMBL/GenBank/DDBJ databases">
        <title>Description of Shewanella salipaludis sp. nov., isolated from a salt marsh.</title>
        <authorList>
            <person name="Park S."/>
            <person name="Yoon J.-H."/>
        </authorList>
    </citation>
    <scope>NUCLEOTIDE SEQUENCE</scope>
    <source>
        <strain evidence="2">SHSM-M6</strain>
    </source>
</reference>
<dbReference type="Proteomes" id="UP000737113">
    <property type="component" value="Unassembled WGS sequence"/>
</dbReference>
<feature type="domain" description="N-acetyltransferase" evidence="1">
    <location>
        <begin position="140"/>
        <end position="283"/>
    </location>
</feature>
<dbReference type="Gene3D" id="3.40.630.90">
    <property type="match status" value="1"/>
</dbReference>
<name>A0A972FTQ7_9GAMM</name>
<accession>A0A972FTQ7</accession>
<dbReference type="Pfam" id="PF00583">
    <property type="entry name" value="Acetyltransf_1"/>
    <property type="match status" value="1"/>
</dbReference>
<dbReference type="EMBL" id="JAAXYH010000006">
    <property type="protein sequence ID" value="NMH65502.1"/>
    <property type="molecule type" value="Genomic_DNA"/>
</dbReference>
<comment type="caution">
    <text evidence="2">The sequence shown here is derived from an EMBL/GenBank/DDBJ whole genome shotgun (WGS) entry which is preliminary data.</text>
</comment>
<feature type="domain" description="N-acetyltransferase" evidence="1">
    <location>
        <begin position="6"/>
        <end position="146"/>
    </location>
</feature>
<proteinExistence type="predicted"/>